<protein>
    <submittedName>
        <fullName evidence="1">7393_t:CDS:1</fullName>
    </submittedName>
</protein>
<proteinExistence type="predicted"/>
<feature type="non-terminal residue" evidence="1">
    <location>
        <position position="1"/>
    </location>
</feature>
<dbReference type="OrthoDB" id="3068380at2759"/>
<dbReference type="Proteomes" id="UP000789405">
    <property type="component" value="Unassembled WGS sequence"/>
</dbReference>
<gene>
    <name evidence="1" type="ORF">DERYTH_LOCUS19042</name>
</gene>
<reference evidence="1" key="1">
    <citation type="submission" date="2021-06" db="EMBL/GenBank/DDBJ databases">
        <authorList>
            <person name="Kallberg Y."/>
            <person name="Tangrot J."/>
            <person name="Rosling A."/>
        </authorList>
    </citation>
    <scope>NUCLEOTIDE SEQUENCE</scope>
    <source>
        <strain evidence="1">MA453B</strain>
    </source>
</reference>
<dbReference type="EMBL" id="CAJVPY010020223">
    <property type="protein sequence ID" value="CAG8774759.1"/>
    <property type="molecule type" value="Genomic_DNA"/>
</dbReference>
<evidence type="ECO:0000313" key="1">
    <source>
        <dbReference type="EMBL" id="CAG8774759.1"/>
    </source>
</evidence>
<keyword evidence="2" id="KW-1185">Reference proteome</keyword>
<organism evidence="1 2">
    <name type="scientific">Dentiscutata erythropus</name>
    <dbReference type="NCBI Taxonomy" id="1348616"/>
    <lineage>
        <taxon>Eukaryota</taxon>
        <taxon>Fungi</taxon>
        <taxon>Fungi incertae sedis</taxon>
        <taxon>Mucoromycota</taxon>
        <taxon>Glomeromycotina</taxon>
        <taxon>Glomeromycetes</taxon>
        <taxon>Diversisporales</taxon>
        <taxon>Gigasporaceae</taxon>
        <taxon>Dentiscutata</taxon>
    </lineage>
</organism>
<name>A0A9N9NV33_9GLOM</name>
<sequence length="65" mass="7521">RSSYPLLSANEAVLQAVMELLLPNNMIPELCLLMKISNQKEMGYPKFIRLVLARKLKSRKMDEKD</sequence>
<dbReference type="AlphaFoldDB" id="A0A9N9NV33"/>
<feature type="non-terminal residue" evidence="1">
    <location>
        <position position="65"/>
    </location>
</feature>
<accession>A0A9N9NV33</accession>
<comment type="caution">
    <text evidence="1">The sequence shown here is derived from an EMBL/GenBank/DDBJ whole genome shotgun (WGS) entry which is preliminary data.</text>
</comment>
<evidence type="ECO:0000313" key="2">
    <source>
        <dbReference type="Proteomes" id="UP000789405"/>
    </source>
</evidence>